<dbReference type="EnsemblMetazoa" id="CapteT215030">
    <property type="protein sequence ID" value="CapteP215030"/>
    <property type="gene ID" value="CapteG215030"/>
</dbReference>
<dbReference type="HOGENOM" id="CLU_792849_0_0_1"/>
<evidence type="ECO:0000313" key="5">
    <source>
        <dbReference type="Proteomes" id="UP000014760"/>
    </source>
</evidence>
<proteinExistence type="predicted"/>
<name>R7TEL4_CAPTE</name>
<feature type="transmembrane region" description="Helical" evidence="2">
    <location>
        <begin position="112"/>
        <end position="135"/>
    </location>
</feature>
<gene>
    <name evidence="3" type="ORF">CAPTEDRAFT_215030</name>
</gene>
<evidence type="ECO:0000256" key="1">
    <source>
        <dbReference type="SAM" id="MobiDB-lite"/>
    </source>
</evidence>
<dbReference type="EMBL" id="AMQN01002878">
    <property type="status" value="NOT_ANNOTATED_CDS"/>
    <property type="molecule type" value="Genomic_DNA"/>
</dbReference>
<feature type="region of interest" description="Disordered" evidence="1">
    <location>
        <begin position="1"/>
        <end position="35"/>
    </location>
</feature>
<feature type="transmembrane region" description="Helical" evidence="2">
    <location>
        <begin position="241"/>
        <end position="260"/>
    </location>
</feature>
<keyword evidence="2" id="KW-1133">Transmembrane helix</keyword>
<reference evidence="3 5" key="2">
    <citation type="journal article" date="2013" name="Nature">
        <title>Insights into bilaterian evolution from three spiralian genomes.</title>
        <authorList>
            <person name="Simakov O."/>
            <person name="Marletaz F."/>
            <person name="Cho S.J."/>
            <person name="Edsinger-Gonzales E."/>
            <person name="Havlak P."/>
            <person name="Hellsten U."/>
            <person name="Kuo D.H."/>
            <person name="Larsson T."/>
            <person name="Lv J."/>
            <person name="Arendt D."/>
            <person name="Savage R."/>
            <person name="Osoegawa K."/>
            <person name="de Jong P."/>
            <person name="Grimwood J."/>
            <person name="Chapman J.A."/>
            <person name="Shapiro H."/>
            <person name="Aerts A."/>
            <person name="Otillar R.P."/>
            <person name="Terry A.Y."/>
            <person name="Boore J.L."/>
            <person name="Grigoriev I.V."/>
            <person name="Lindberg D.R."/>
            <person name="Seaver E.C."/>
            <person name="Weisblat D.A."/>
            <person name="Putnam N.H."/>
            <person name="Rokhsar D.S."/>
        </authorList>
    </citation>
    <scope>NUCLEOTIDE SEQUENCE</scope>
    <source>
        <strain evidence="3 5">I ESC-2004</strain>
    </source>
</reference>
<evidence type="ECO:0000313" key="3">
    <source>
        <dbReference type="EMBL" id="ELT92169.1"/>
    </source>
</evidence>
<keyword evidence="2" id="KW-0472">Membrane</keyword>
<sequence>MSRQNSFTNGVTTRGPSMNPAISTSTINSHNSRSSVGSPHDWFNLNKRAPSVGDSVTDGCLELGRDAGLGNVYHTRYRIRHEKQSEGVCGEMMKEEMFPCCGEKAKQSCGRFIWAIIRSEAFLFSLHLTALGLGVVKEAANYREEEEVLHLIHSIIETLVSILLVTVRIVSGWTAFYYITKQVYKIERLKGSSTTNLHDIIQGQSLRRWLKLYTFGGVLLDLFLVGTFVCFYFFAHLGWTVLTNQFALVVIGVMASLYMTRVSKTMSTNREDQHKAALYESMLLLQELQTLSASPDAKDEDKRALSDRIARFSKALRDTQMFEQPGTIELSEKYKPAYSLTMNAMMQSMV</sequence>
<accession>R7TEL4</accession>
<protein>
    <submittedName>
        <fullName evidence="3 4">Uncharacterized protein</fullName>
    </submittedName>
</protein>
<keyword evidence="5" id="KW-1185">Reference proteome</keyword>
<dbReference type="EMBL" id="KB310235">
    <property type="protein sequence ID" value="ELT92169.1"/>
    <property type="molecule type" value="Genomic_DNA"/>
</dbReference>
<organism evidence="3">
    <name type="scientific">Capitella teleta</name>
    <name type="common">Polychaete worm</name>
    <dbReference type="NCBI Taxonomy" id="283909"/>
    <lineage>
        <taxon>Eukaryota</taxon>
        <taxon>Metazoa</taxon>
        <taxon>Spiralia</taxon>
        <taxon>Lophotrochozoa</taxon>
        <taxon>Annelida</taxon>
        <taxon>Polychaeta</taxon>
        <taxon>Sedentaria</taxon>
        <taxon>Scolecida</taxon>
        <taxon>Capitellidae</taxon>
        <taxon>Capitella</taxon>
    </lineage>
</organism>
<reference evidence="4" key="3">
    <citation type="submission" date="2015-06" db="UniProtKB">
        <authorList>
            <consortium name="EnsemblMetazoa"/>
        </authorList>
    </citation>
    <scope>IDENTIFICATION</scope>
</reference>
<evidence type="ECO:0000256" key="2">
    <source>
        <dbReference type="SAM" id="Phobius"/>
    </source>
</evidence>
<evidence type="ECO:0000313" key="4">
    <source>
        <dbReference type="EnsemblMetazoa" id="CapteP215030"/>
    </source>
</evidence>
<dbReference type="Proteomes" id="UP000014760">
    <property type="component" value="Unassembled WGS sequence"/>
</dbReference>
<feature type="transmembrane region" description="Helical" evidence="2">
    <location>
        <begin position="212"/>
        <end position="235"/>
    </location>
</feature>
<reference evidence="5" key="1">
    <citation type="submission" date="2012-12" db="EMBL/GenBank/DDBJ databases">
        <authorList>
            <person name="Hellsten U."/>
            <person name="Grimwood J."/>
            <person name="Chapman J.A."/>
            <person name="Shapiro H."/>
            <person name="Aerts A."/>
            <person name="Otillar R.P."/>
            <person name="Terry A.Y."/>
            <person name="Boore J.L."/>
            <person name="Simakov O."/>
            <person name="Marletaz F."/>
            <person name="Cho S.-J."/>
            <person name="Edsinger-Gonzales E."/>
            <person name="Havlak P."/>
            <person name="Kuo D.-H."/>
            <person name="Larsson T."/>
            <person name="Lv J."/>
            <person name="Arendt D."/>
            <person name="Savage R."/>
            <person name="Osoegawa K."/>
            <person name="de Jong P."/>
            <person name="Lindberg D.R."/>
            <person name="Seaver E.C."/>
            <person name="Weisblat D.A."/>
            <person name="Putnam N.H."/>
            <person name="Grigoriev I.V."/>
            <person name="Rokhsar D.S."/>
        </authorList>
    </citation>
    <scope>NUCLEOTIDE SEQUENCE</scope>
    <source>
        <strain evidence="5">I ESC-2004</strain>
    </source>
</reference>
<keyword evidence="2" id="KW-0812">Transmembrane</keyword>
<feature type="transmembrane region" description="Helical" evidence="2">
    <location>
        <begin position="155"/>
        <end position="179"/>
    </location>
</feature>
<dbReference type="AlphaFoldDB" id="R7TEL4"/>